<protein>
    <submittedName>
        <fullName evidence="1">Uncharacterized protein</fullName>
    </submittedName>
</protein>
<name>A0A850T9A7_9BACT</name>
<proteinExistence type="predicted"/>
<dbReference type="EMBL" id="JACADJ010000060">
    <property type="protein sequence ID" value="NWH06132.1"/>
    <property type="molecule type" value="Genomic_DNA"/>
</dbReference>
<gene>
    <name evidence="1" type="ORF">HXW94_14245</name>
</gene>
<dbReference type="AlphaFoldDB" id="A0A850T9A7"/>
<evidence type="ECO:0000313" key="2">
    <source>
        <dbReference type="Proteomes" id="UP000553343"/>
    </source>
</evidence>
<reference evidence="1 2" key="1">
    <citation type="submission" date="2020-06" db="EMBL/GenBank/DDBJ databases">
        <title>High-quality draft genome of sulfate reducer Desulfobacter latus type strain AcrS2 isolated from marine sediment.</title>
        <authorList>
            <person name="Hoppe M."/>
            <person name="Larsen C.K."/>
            <person name="Marshall I.P.G."/>
            <person name="Schramm A."/>
            <person name="Marietou A.G."/>
        </authorList>
    </citation>
    <scope>NUCLEOTIDE SEQUENCE [LARGE SCALE GENOMIC DNA]</scope>
    <source>
        <strain evidence="1 2">AcRS2</strain>
    </source>
</reference>
<sequence>MTKVIAYEKDEIRSEKKRAPFYGAIKSENELYFQIASLYREATKGRRQLSEQMLEQMLKAKEAGRSVKSLSATHIDTRVKN</sequence>
<accession>A0A850T9A7</accession>
<comment type="caution">
    <text evidence="1">The sequence shown here is derived from an EMBL/GenBank/DDBJ whole genome shotgun (WGS) entry which is preliminary data.</text>
</comment>
<dbReference type="RefSeq" id="WP_178367585.1">
    <property type="nucleotide sequence ID" value="NZ_JACADJ010000060.1"/>
</dbReference>
<keyword evidence="2" id="KW-1185">Reference proteome</keyword>
<organism evidence="1 2">
    <name type="scientific">Desulfobacter latus</name>
    <dbReference type="NCBI Taxonomy" id="2292"/>
    <lineage>
        <taxon>Bacteria</taxon>
        <taxon>Pseudomonadati</taxon>
        <taxon>Thermodesulfobacteriota</taxon>
        <taxon>Desulfobacteria</taxon>
        <taxon>Desulfobacterales</taxon>
        <taxon>Desulfobacteraceae</taxon>
        <taxon>Desulfobacter</taxon>
    </lineage>
</organism>
<evidence type="ECO:0000313" key="1">
    <source>
        <dbReference type="EMBL" id="NWH06132.1"/>
    </source>
</evidence>
<dbReference type="Proteomes" id="UP000553343">
    <property type="component" value="Unassembled WGS sequence"/>
</dbReference>